<dbReference type="Proteomes" id="UP000054166">
    <property type="component" value="Unassembled WGS sequence"/>
</dbReference>
<dbReference type="Pfam" id="PF07859">
    <property type="entry name" value="Abhydrolase_3"/>
    <property type="match status" value="1"/>
</dbReference>
<name>A0A0C3F1W4_PILCF</name>
<dbReference type="OrthoDB" id="2152029at2759"/>
<feature type="domain" description="Alpha/beta hydrolase fold-3" evidence="3">
    <location>
        <begin position="144"/>
        <end position="361"/>
    </location>
</feature>
<keyword evidence="1" id="KW-0378">Hydrolase</keyword>
<keyword evidence="2" id="KW-0812">Transmembrane</keyword>
<dbReference type="InParanoid" id="A0A0C3F1W4"/>
<proteinExistence type="predicted"/>
<dbReference type="InterPro" id="IPR050300">
    <property type="entry name" value="GDXG_lipolytic_enzyme"/>
</dbReference>
<evidence type="ECO:0000259" key="3">
    <source>
        <dbReference type="Pfam" id="PF07859"/>
    </source>
</evidence>
<dbReference type="SUPFAM" id="SSF53474">
    <property type="entry name" value="alpha/beta-Hydrolases"/>
    <property type="match status" value="1"/>
</dbReference>
<dbReference type="Gene3D" id="3.40.50.1820">
    <property type="entry name" value="alpha/beta hydrolase"/>
    <property type="match status" value="1"/>
</dbReference>
<dbReference type="AlphaFoldDB" id="A0A0C3F1W4"/>
<dbReference type="GO" id="GO:0016787">
    <property type="term" value="F:hydrolase activity"/>
    <property type="evidence" value="ECO:0007669"/>
    <property type="project" value="UniProtKB-KW"/>
</dbReference>
<evidence type="ECO:0000256" key="1">
    <source>
        <dbReference type="ARBA" id="ARBA00022801"/>
    </source>
</evidence>
<dbReference type="STRING" id="765440.A0A0C3F1W4"/>
<sequence length="409" mass="45292">MVYEYRYQPMKGIYLMYQLLTFPLRVPYWVLVSIPRSLRGKRSWTFTQALIVRLVNFIGPTGPVWSKVGALIAEPDHRAIVDSSDFKGVWIDPVRDLIVDEIKNFAETAHVNPIRIPGYWVHQAGLNGPADKAPLPGEKVIYGLHGGAYFVGSAASKIGAFNIYKAMMQHHPGIRSSFAIEYRLCVGPPYAPSASFPAALIDALAGYNYLVNVVGYRPADIVIVGDSAGGNLALALTRYLVEKRDTLFETQLPLPAGYLILCSPLTDLSYSHYKPGSSVAFEAWDLIPDPRRNASFQYATDAFLGPHGRTAAETSRYISPACLLPSMEAASFKGFPKTFICSGSAETLLDQIRTLKDRMVDDMGEGDGAGQVVYYEAVDAVHNYLTIRLWEPERSETLRRIANWLSSVN</sequence>
<protein>
    <recommendedName>
        <fullName evidence="3">Alpha/beta hydrolase fold-3 domain-containing protein</fullName>
    </recommendedName>
</protein>
<dbReference type="InterPro" id="IPR013094">
    <property type="entry name" value="AB_hydrolase_3"/>
</dbReference>
<keyword evidence="5" id="KW-1185">Reference proteome</keyword>
<dbReference type="EMBL" id="KN833014">
    <property type="protein sequence ID" value="KIM78770.1"/>
    <property type="molecule type" value="Genomic_DNA"/>
</dbReference>
<keyword evidence="2" id="KW-1133">Transmembrane helix</keyword>
<keyword evidence="2" id="KW-0472">Membrane</keyword>
<evidence type="ECO:0000313" key="5">
    <source>
        <dbReference type="Proteomes" id="UP000054166"/>
    </source>
</evidence>
<accession>A0A0C3F1W4</accession>
<dbReference type="PANTHER" id="PTHR48081:SF26">
    <property type="entry name" value="ALPHA_BETA HYDROLASE FOLD-3 DOMAIN-CONTAINING PROTEIN"/>
    <property type="match status" value="1"/>
</dbReference>
<evidence type="ECO:0000313" key="4">
    <source>
        <dbReference type="EMBL" id="KIM78770.1"/>
    </source>
</evidence>
<organism evidence="4 5">
    <name type="scientific">Piloderma croceum (strain F 1598)</name>
    <dbReference type="NCBI Taxonomy" id="765440"/>
    <lineage>
        <taxon>Eukaryota</taxon>
        <taxon>Fungi</taxon>
        <taxon>Dikarya</taxon>
        <taxon>Basidiomycota</taxon>
        <taxon>Agaricomycotina</taxon>
        <taxon>Agaricomycetes</taxon>
        <taxon>Agaricomycetidae</taxon>
        <taxon>Atheliales</taxon>
        <taxon>Atheliaceae</taxon>
        <taxon>Piloderma</taxon>
    </lineage>
</organism>
<dbReference type="HOGENOM" id="CLU_019364_1_0_1"/>
<reference evidence="5" key="2">
    <citation type="submission" date="2015-01" db="EMBL/GenBank/DDBJ databases">
        <title>Evolutionary Origins and Diversification of the Mycorrhizal Mutualists.</title>
        <authorList>
            <consortium name="DOE Joint Genome Institute"/>
            <consortium name="Mycorrhizal Genomics Consortium"/>
            <person name="Kohler A."/>
            <person name="Kuo A."/>
            <person name="Nagy L.G."/>
            <person name="Floudas D."/>
            <person name="Copeland A."/>
            <person name="Barry K.W."/>
            <person name="Cichocki N."/>
            <person name="Veneault-Fourrey C."/>
            <person name="LaButti K."/>
            <person name="Lindquist E.A."/>
            <person name="Lipzen A."/>
            <person name="Lundell T."/>
            <person name="Morin E."/>
            <person name="Murat C."/>
            <person name="Riley R."/>
            <person name="Ohm R."/>
            <person name="Sun H."/>
            <person name="Tunlid A."/>
            <person name="Henrissat B."/>
            <person name="Grigoriev I.V."/>
            <person name="Hibbett D.S."/>
            <person name="Martin F."/>
        </authorList>
    </citation>
    <scope>NUCLEOTIDE SEQUENCE [LARGE SCALE GENOMIC DNA]</scope>
    <source>
        <strain evidence="5">F 1598</strain>
    </source>
</reference>
<feature type="transmembrane region" description="Helical" evidence="2">
    <location>
        <begin position="12"/>
        <end position="32"/>
    </location>
</feature>
<evidence type="ECO:0000256" key="2">
    <source>
        <dbReference type="SAM" id="Phobius"/>
    </source>
</evidence>
<dbReference type="PANTHER" id="PTHR48081">
    <property type="entry name" value="AB HYDROLASE SUPERFAMILY PROTEIN C4A8.06C"/>
    <property type="match status" value="1"/>
</dbReference>
<dbReference type="InterPro" id="IPR029058">
    <property type="entry name" value="AB_hydrolase_fold"/>
</dbReference>
<gene>
    <name evidence="4" type="ORF">PILCRDRAFT_583805</name>
</gene>
<reference evidence="4 5" key="1">
    <citation type="submission" date="2014-04" db="EMBL/GenBank/DDBJ databases">
        <authorList>
            <consortium name="DOE Joint Genome Institute"/>
            <person name="Kuo A."/>
            <person name="Tarkka M."/>
            <person name="Buscot F."/>
            <person name="Kohler A."/>
            <person name="Nagy L.G."/>
            <person name="Floudas D."/>
            <person name="Copeland A."/>
            <person name="Barry K.W."/>
            <person name="Cichocki N."/>
            <person name="Veneault-Fourrey C."/>
            <person name="LaButti K."/>
            <person name="Lindquist E.A."/>
            <person name="Lipzen A."/>
            <person name="Lundell T."/>
            <person name="Morin E."/>
            <person name="Murat C."/>
            <person name="Sun H."/>
            <person name="Tunlid A."/>
            <person name="Henrissat B."/>
            <person name="Grigoriev I.V."/>
            <person name="Hibbett D.S."/>
            <person name="Martin F."/>
            <person name="Nordberg H.P."/>
            <person name="Cantor M.N."/>
            <person name="Hua S.X."/>
        </authorList>
    </citation>
    <scope>NUCLEOTIDE SEQUENCE [LARGE SCALE GENOMIC DNA]</scope>
    <source>
        <strain evidence="4 5">F 1598</strain>
    </source>
</reference>